<dbReference type="PANTHER" id="PTHR13947">
    <property type="entry name" value="GNAT FAMILY N-ACETYLTRANSFERASE"/>
    <property type="match status" value="1"/>
</dbReference>
<proteinExistence type="predicted"/>
<dbReference type="Pfam" id="PF00583">
    <property type="entry name" value="Acetyltransf_1"/>
    <property type="match status" value="1"/>
</dbReference>
<evidence type="ECO:0000313" key="4">
    <source>
        <dbReference type="Proteomes" id="UP000738359"/>
    </source>
</evidence>
<accession>A0A9P6M6H3</accession>
<dbReference type="Gene3D" id="3.40.630.30">
    <property type="match status" value="1"/>
</dbReference>
<sequence>MAVRIRTFEERDQEMVRQLVLDGLAERWGSEFNPLLNQDTKDIHGYYVQRNKATVAVLEDVEREAVIGCGILLPLPAEDVYDSWCAEPESTQASHEGLKLARMMRLSLSSEHRGKGYAKKIIHYLVDRAREQGFDRVLVETERHWASAVGVYKAAGFVVVAEDAERVHYEYLL</sequence>
<dbReference type="Proteomes" id="UP000738359">
    <property type="component" value="Unassembled WGS sequence"/>
</dbReference>
<evidence type="ECO:0000256" key="1">
    <source>
        <dbReference type="ARBA" id="ARBA00022679"/>
    </source>
</evidence>
<comment type="caution">
    <text evidence="3">The sequence shown here is derived from an EMBL/GenBank/DDBJ whole genome shotgun (WGS) entry which is preliminary data.</text>
</comment>
<keyword evidence="1" id="KW-0808">Transferase</keyword>
<name>A0A9P6M6H3_MORAP</name>
<dbReference type="InterPro" id="IPR000182">
    <property type="entry name" value="GNAT_dom"/>
</dbReference>
<dbReference type="InterPro" id="IPR016181">
    <property type="entry name" value="Acyl_CoA_acyltransferase"/>
</dbReference>
<dbReference type="InterPro" id="IPR050769">
    <property type="entry name" value="NAT_camello-type"/>
</dbReference>
<feature type="domain" description="N-acetyltransferase" evidence="2">
    <location>
        <begin position="3"/>
        <end position="173"/>
    </location>
</feature>
<dbReference type="PANTHER" id="PTHR13947:SF37">
    <property type="entry name" value="LD18367P"/>
    <property type="match status" value="1"/>
</dbReference>
<dbReference type="AlphaFoldDB" id="A0A9P6M6H3"/>
<gene>
    <name evidence="3" type="ORF">BGZ70_004066</name>
</gene>
<keyword evidence="4" id="KW-1185">Reference proteome</keyword>
<dbReference type="OrthoDB" id="41532at2759"/>
<dbReference type="CDD" id="cd04301">
    <property type="entry name" value="NAT_SF"/>
    <property type="match status" value="1"/>
</dbReference>
<protein>
    <recommendedName>
        <fullName evidence="2">N-acetyltransferase domain-containing protein</fullName>
    </recommendedName>
</protein>
<dbReference type="GO" id="GO:0008080">
    <property type="term" value="F:N-acetyltransferase activity"/>
    <property type="evidence" value="ECO:0007669"/>
    <property type="project" value="InterPro"/>
</dbReference>
<evidence type="ECO:0000259" key="2">
    <source>
        <dbReference type="PROSITE" id="PS51186"/>
    </source>
</evidence>
<dbReference type="EMBL" id="JAAAHY010000022">
    <property type="protein sequence ID" value="KAF9968420.1"/>
    <property type="molecule type" value="Genomic_DNA"/>
</dbReference>
<evidence type="ECO:0000313" key="3">
    <source>
        <dbReference type="EMBL" id="KAF9968420.1"/>
    </source>
</evidence>
<reference evidence="3" key="1">
    <citation type="journal article" date="2020" name="Fungal Divers.">
        <title>Resolving the Mortierellaceae phylogeny through synthesis of multi-gene phylogenetics and phylogenomics.</title>
        <authorList>
            <person name="Vandepol N."/>
            <person name="Liber J."/>
            <person name="Desiro A."/>
            <person name="Na H."/>
            <person name="Kennedy M."/>
            <person name="Barry K."/>
            <person name="Grigoriev I.V."/>
            <person name="Miller A.N."/>
            <person name="O'Donnell K."/>
            <person name="Stajich J.E."/>
            <person name="Bonito G."/>
        </authorList>
    </citation>
    <scope>NUCLEOTIDE SEQUENCE</scope>
    <source>
        <strain evidence="3">CK1249</strain>
    </source>
</reference>
<dbReference type="SUPFAM" id="SSF55729">
    <property type="entry name" value="Acyl-CoA N-acyltransferases (Nat)"/>
    <property type="match status" value="1"/>
</dbReference>
<dbReference type="PROSITE" id="PS51186">
    <property type="entry name" value="GNAT"/>
    <property type="match status" value="1"/>
</dbReference>
<organism evidence="3 4">
    <name type="scientific">Mortierella alpina</name>
    <name type="common">Oleaginous fungus</name>
    <name type="synonym">Mortierella renispora</name>
    <dbReference type="NCBI Taxonomy" id="64518"/>
    <lineage>
        <taxon>Eukaryota</taxon>
        <taxon>Fungi</taxon>
        <taxon>Fungi incertae sedis</taxon>
        <taxon>Mucoromycota</taxon>
        <taxon>Mortierellomycotina</taxon>
        <taxon>Mortierellomycetes</taxon>
        <taxon>Mortierellales</taxon>
        <taxon>Mortierellaceae</taxon>
        <taxon>Mortierella</taxon>
    </lineage>
</organism>